<feature type="transmembrane region" description="Helical" evidence="1">
    <location>
        <begin position="31"/>
        <end position="53"/>
    </location>
</feature>
<reference evidence="2" key="1">
    <citation type="journal article" date="2014" name="Front. Microbiol.">
        <title>High frequency of phylogenetically diverse reductive dehalogenase-homologous genes in deep subseafloor sedimentary metagenomes.</title>
        <authorList>
            <person name="Kawai M."/>
            <person name="Futagami T."/>
            <person name="Toyoda A."/>
            <person name="Takaki Y."/>
            <person name="Nishi S."/>
            <person name="Hori S."/>
            <person name="Arai W."/>
            <person name="Tsubouchi T."/>
            <person name="Morono Y."/>
            <person name="Uchiyama I."/>
            <person name="Ito T."/>
            <person name="Fujiyama A."/>
            <person name="Inagaki F."/>
            <person name="Takami H."/>
        </authorList>
    </citation>
    <scope>NUCLEOTIDE SEQUENCE</scope>
    <source>
        <strain evidence="2">Expedition CK06-06</strain>
    </source>
</reference>
<comment type="caution">
    <text evidence="2">The sequence shown here is derived from an EMBL/GenBank/DDBJ whole genome shotgun (WGS) entry which is preliminary data.</text>
</comment>
<feature type="non-terminal residue" evidence="2">
    <location>
        <position position="101"/>
    </location>
</feature>
<proteinExistence type="predicted"/>
<keyword evidence="1" id="KW-1133">Transmembrane helix</keyword>
<organism evidence="2">
    <name type="scientific">marine sediment metagenome</name>
    <dbReference type="NCBI Taxonomy" id="412755"/>
    <lineage>
        <taxon>unclassified sequences</taxon>
        <taxon>metagenomes</taxon>
        <taxon>ecological metagenomes</taxon>
    </lineage>
</organism>
<sequence>MNQYAIRPEEWVRTSPVVQDDETKLIGLKCIGTYAAGIVTVSMVAGAVTAFIFEQGTSTAAASVGQGANPGTDGVIDVAGRTYHGLVRAINAANDWEAWLE</sequence>
<protein>
    <submittedName>
        <fullName evidence="2">Uncharacterized protein</fullName>
    </submittedName>
</protein>
<gene>
    <name evidence="2" type="ORF">S01H4_55464</name>
</gene>
<accession>X1DC34</accession>
<evidence type="ECO:0000256" key="1">
    <source>
        <dbReference type="SAM" id="Phobius"/>
    </source>
</evidence>
<dbReference type="AlphaFoldDB" id="X1DC34"/>
<dbReference type="EMBL" id="BART01032015">
    <property type="protein sequence ID" value="GAH18351.1"/>
    <property type="molecule type" value="Genomic_DNA"/>
</dbReference>
<name>X1DC34_9ZZZZ</name>
<evidence type="ECO:0000313" key="2">
    <source>
        <dbReference type="EMBL" id="GAH18351.1"/>
    </source>
</evidence>
<keyword evidence="1" id="KW-0812">Transmembrane</keyword>
<keyword evidence="1" id="KW-0472">Membrane</keyword>